<proteinExistence type="predicted"/>
<dbReference type="EMBL" id="JACHHQ010000007">
    <property type="protein sequence ID" value="MBB5201623.1"/>
    <property type="molecule type" value="Genomic_DNA"/>
</dbReference>
<feature type="compositionally biased region" description="Low complexity" evidence="1">
    <location>
        <begin position="1"/>
        <end position="18"/>
    </location>
</feature>
<keyword evidence="3" id="KW-1185">Reference proteome</keyword>
<sequence length="61" mass="6137">MPLEVASGTGAAGVAVGSGASGGTVGMKRGPFCPQPARKSENTSVHPKITTRDESKFGFTD</sequence>
<name>A0A840RVJ9_9BURK</name>
<reference evidence="2 3" key="1">
    <citation type="submission" date="2020-08" db="EMBL/GenBank/DDBJ databases">
        <title>Genomic Encyclopedia of Type Strains, Phase IV (KMG-IV): sequencing the most valuable type-strain genomes for metagenomic binning, comparative biology and taxonomic classification.</title>
        <authorList>
            <person name="Goeker M."/>
        </authorList>
    </citation>
    <scope>NUCLEOTIDE SEQUENCE [LARGE SCALE GENOMIC DNA]</scope>
    <source>
        <strain evidence="2 3">DSM 23240</strain>
    </source>
</reference>
<dbReference type="AlphaFoldDB" id="A0A840RVJ9"/>
<comment type="caution">
    <text evidence="2">The sequence shown here is derived from an EMBL/GenBank/DDBJ whole genome shotgun (WGS) entry which is preliminary data.</text>
</comment>
<protein>
    <submittedName>
        <fullName evidence="2">Uncharacterized protein</fullName>
    </submittedName>
</protein>
<accession>A0A840RVJ9</accession>
<evidence type="ECO:0000313" key="2">
    <source>
        <dbReference type="EMBL" id="MBB5201623.1"/>
    </source>
</evidence>
<evidence type="ECO:0000256" key="1">
    <source>
        <dbReference type="SAM" id="MobiDB-lite"/>
    </source>
</evidence>
<organism evidence="2 3">
    <name type="scientific">Glaciimonas immobilis</name>
    <dbReference type="NCBI Taxonomy" id="728004"/>
    <lineage>
        <taxon>Bacteria</taxon>
        <taxon>Pseudomonadati</taxon>
        <taxon>Pseudomonadota</taxon>
        <taxon>Betaproteobacteria</taxon>
        <taxon>Burkholderiales</taxon>
        <taxon>Oxalobacteraceae</taxon>
        <taxon>Glaciimonas</taxon>
    </lineage>
</organism>
<dbReference type="Proteomes" id="UP000571084">
    <property type="component" value="Unassembled WGS sequence"/>
</dbReference>
<feature type="region of interest" description="Disordered" evidence="1">
    <location>
        <begin position="1"/>
        <end position="61"/>
    </location>
</feature>
<evidence type="ECO:0000313" key="3">
    <source>
        <dbReference type="Proteomes" id="UP000571084"/>
    </source>
</evidence>
<gene>
    <name evidence="2" type="ORF">HNR39_003476</name>
</gene>
<feature type="compositionally biased region" description="Basic and acidic residues" evidence="1">
    <location>
        <begin position="50"/>
        <end position="61"/>
    </location>
</feature>